<feature type="compositionally biased region" description="Basic residues" evidence="5">
    <location>
        <begin position="1"/>
        <end position="12"/>
    </location>
</feature>
<evidence type="ECO:0000256" key="1">
    <source>
        <dbReference type="ARBA" id="ARBA00004604"/>
    </source>
</evidence>
<dbReference type="PROSITE" id="PS50833">
    <property type="entry name" value="BRIX"/>
    <property type="match status" value="1"/>
</dbReference>
<evidence type="ECO:0000256" key="2">
    <source>
        <dbReference type="ARBA" id="ARBA00010782"/>
    </source>
</evidence>
<keyword evidence="8" id="KW-1185">Reference proteome</keyword>
<comment type="subcellular location">
    <subcellularLocation>
        <location evidence="1 4">Nucleus</location>
        <location evidence="1 4">Nucleolus</location>
    </subcellularLocation>
</comment>
<dbReference type="EMBL" id="CP054533">
    <property type="protein sequence ID" value="QSL64371.1"/>
    <property type="molecule type" value="Genomic_DNA"/>
</dbReference>
<dbReference type="GO" id="GO:0000463">
    <property type="term" value="P:maturation of LSU-rRNA from tricistronic rRNA transcript (SSU-rRNA, 5.8S rRNA, LSU-rRNA)"/>
    <property type="evidence" value="ECO:0007669"/>
    <property type="project" value="TreeGrafter"/>
</dbReference>
<evidence type="ECO:0000313" key="8">
    <source>
        <dbReference type="Proteomes" id="UP000663699"/>
    </source>
</evidence>
<evidence type="ECO:0000256" key="5">
    <source>
        <dbReference type="SAM" id="MobiDB-lite"/>
    </source>
</evidence>
<feature type="region of interest" description="Disordered" evidence="5">
    <location>
        <begin position="1"/>
        <end position="21"/>
    </location>
</feature>
<dbReference type="AlphaFoldDB" id="A0A899FRG0"/>
<gene>
    <name evidence="7" type="ORF">MERGE_001672</name>
</gene>
<dbReference type="GO" id="GO:0005730">
    <property type="term" value="C:nucleolus"/>
    <property type="evidence" value="ECO:0007669"/>
    <property type="project" value="UniProtKB-SubCell"/>
</dbReference>
<organism evidence="7 8">
    <name type="scientific">Pneumocystis wakefieldiae</name>
    <dbReference type="NCBI Taxonomy" id="38082"/>
    <lineage>
        <taxon>Eukaryota</taxon>
        <taxon>Fungi</taxon>
        <taxon>Dikarya</taxon>
        <taxon>Ascomycota</taxon>
        <taxon>Taphrinomycotina</taxon>
        <taxon>Pneumocystomycetes</taxon>
        <taxon>Pneumocystaceae</taxon>
        <taxon>Pneumocystis</taxon>
    </lineage>
</organism>
<feature type="domain" description="Brix" evidence="6">
    <location>
        <begin position="28"/>
        <end position="238"/>
    </location>
</feature>
<dbReference type="GO" id="GO:0000027">
    <property type="term" value="P:ribosomal large subunit assembly"/>
    <property type="evidence" value="ECO:0007669"/>
    <property type="project" value="InterPro"/>
</dbReference>
<dbReference type="Proteomes" id="UP000663699">
    <property type="component" value="Chromosome 2"/>
</dbReference>
<evidence type="ECO:0000313" key="7">
    <source>
        <dbReference type="EMBL" id="QSL64371.1"/>
    </source>
</evidence>
<evidence type="ECO:0000256" key="3">
    <source>
        <dbReference type="ARBA" id="ARBA00023242"/>
    </source>
</evidence>
<evidence type="ECO:0000259" key="6">
    <source>
        <dbReference type="PROSITE" id="PS50833"/>
    </source>
</evidence>
<comment type="similarity">
    <text evidence="2 4">Belongs to the RPF2 family.</text>
</comment>
<dbReference type="InterPro" id="IPR007109">
    <property type="entry name" value="Brix"/>
</dbReference>
<reference evidence="7" key="1">
    <citation type="submission" date="2020-06" db="EMBL/GenBank/DDBJ databases">
        <title>Genomes of multiple members of Pneumocystis genus reveal paths to human pathogen Pneumocystis jirovecii.</title>
        <authorList>
            <person name="Cisse O.H."/>
            <person name="Ma L."/>
            <person name="Dekker J."/>
            <person name="Khil P."/>
            <person name="Jo J."/>
            <person name="Brenchley J."/>
            <person name="Blair R."/>
            <person name="Pahar B."/>
            <person name="Chabe M."/>
            <person name="Van Rompay K.A."/>
            <person name="Keesler R."/>
            <person name="Sukura A."/>
            <person name="Hirsch V."/>
            <person name="Kutty G."/>
            <person name="Liu Y."/>
            <person name="Peng L."/>
            <person name="Chen J."/>
            <person name="Song J."/>
            <person name="Weissenbacher-Lang C."/>
            <person name="Xu J."/>
            <person name="Upham N.S."/>
            <person name="Stajich J.E."/>
            <person name="Cuomo C.A."/>
            <person name="Cushion M.T."/>
            <person name="Kovacs J.A."/>
        </authorList>
    </citation>
    <scope>NUCLEOTIDE SEQUENCE</scope>
    <source>
        <strain evidence="7">2A</strain>
    </source>
</reference>
<accession>A0A899FRG0</accession>
<keyword evidence="3 4" id="KW-0539">Nucleus</keyword>
<dbReference type="GO" id="GO:0019843">
    <property type="term" value="F:rRNA binding"/>
    <property type="evidence" value="ECO:0007669"/>
    <property type="project" value="UniProtKB-UniRule"/>
</dbReference>
<dbReference type="InterPro" id="IPR039770">
    <property type="entry name" value="Rpf2"/>
</dbReference>
<evidence type="ECO:0000256" key="4">
    <source>
        <dbReference type="RuleBase" id="RU367086"/>
    </source>
</evidence>
<dbReference type="SMART" id="SM00879">
    <property type="entry name" value="Brix"/>
    <property type="match status" value="1"/>
</dbReference>
<dbReference type="OrthoDB" id="407658at2759"/>
<protein>
    <recommendedName>
        <fullName evidence="4">Ribosome production factor 2 homolog</fullName>
    </recommendedName>
    <alternativeName>
        <fullName evidence="4">Ribosome biogenesis protein RPF2 homolog</fullName>
    </alternativeName>
</protein>
<sequence length="322" mass="37888">MLRAVKPRKARSKREIEKREPKIQESGRTVLFLRGSTTNRVVQTALLDLYQLKKPNAIHFARKNRVYPFEDTRSLSFLSEKNDASFLVIGSYGKKRQNTLIFARMFDYEVLDMLELRIESAVPMIEFKNEKCFIGQRPVVLFVGSLFESSPKYQLCKSMFLDFFHGITADRLSIEGIQHSVCLLTEDPSEENPFPPIFFRVYLIRYLKEQQAGPRIELEEMGPRYDFLIRRTHEASEKMMREAMKKPKKHLPKVQKNIDVDPMGDKIGQIHLAKQNIDQLQTRKFKGLKRKMEDTIEDKSFNKNDKKHRRVTFNDDLTLYTE</sequence>
<dbReference type="PANTHER" id="PTHR12728">
    <property type="entry name" value="BRIX DOMAIN CONTAINING PROTEIN"/>
    <property type="match status" value="1"/>
</dbReference>
<proteinExistence type="inferred from homology"/>
<dbReference type="Pfam" id="PF04427">
    <property type="entry name" value="Brix"/>
    <property type="match status" value="1"/>
</dbReference>
<name>A0A899FRG0_9ASCO</name>
<dbReference type="PANTHER" id="PTHR12728:SF0">
    <property type="entry name" value="RIBOSOME PRODUCTION FACTOR 2 HOMOLOG"/>
    <property type="match status" value="1"/>
</dbReference>